<evidence type="ECO:0000313" key="3">
    <source>
        <dbReference type="Proteomes" id="UP000014074"/>
    </source>
</evidence>
<dbReference type="EMBL" id="KB933360">
    <property type="protein sequence ID" value="EON96162.1"/>
    <property type="molecule type" value="Genomic_DNA"/>
</dbReference>
<protein>
    <submittedName>
        <fullName evidence="2">Putative fungal specific transcription factor protein</fullName>
    </submittedName>
</protein>
<dbReference type="GeneID" id="19329264"/>
<name>R8BA59_PHAM7</name>
<accession>R8BA59</accession>
<feature type="region of interest" description="Disordered" evidence="1">
    <location>
        <begin position="166"/>
        <end position="191"/>
    </location>
</feature>
<organism evidence="2 3">
    <name type="scientific">Phaeoacremonium minimum (strain UCR-PA7)</name>
    <name type="common">Esca disease fungus</name>
    <name type="synonym">Togninia minima</name>
    <dbReference type="NCBI Taxonomy" id="1286976"/>
    <lineage>
        <taxon>Eukaryota</taxon>
        <taxon>Fungi</taxon>
        <taxon>Dikarya</taxon>
        <taxon>Ascomycota</taxon>
        <taxon>Pezizomycotina</taxon>
        <taxon>Sordariomycetes</taxon>
        <taxon>Sordariomycetidae</taxon>
        <taxon>Togniniales</taxon>
        <taxon>Togniniaceae</taxon>
        <taxon>Phaeoacremonium</taxon>
    </lineage>
</organism>
<gene>
    <name evidence="2" type="ORF">UCRPA7_8416</name>
</gene>
<dbReference type="KEGG" id="tmn:UCRPA7_8416"/>
<proteinExistence type="predicted"/>
<feature type="compositionally biased region" description="Polar residues" evidence="1">
    <location>
        <begin position="12"/>
        <end position="22"/>
    </location>
</feature>
<sequence>MPGLANSRWAPRSSSVPTSGRLSTTAAPSSALSSATAAGATASGHANGAAAYTNGSRSPGPAAELMRYAKIVRRLKWKLPYLAHGYRQATLRLDYPTDVDIAHRGEAELMFKLDFFEYYMLLERALVHLLGVFGITVSRDFAERHLRMMLEEQRQQDIRNYGVLRGNINGTSRRSEPSPWKNGGGGGSSNHRYHANVLEALDNAENPLHEALGTGEVRRQLGRAKDLRNRWKNVDDVEDASAVNGSSGGGSNTPQLANGKAATPLESYDLERILESIFEGFDRAFAVAERHVLEEQQAAAKAGDAVPMDWGSEEQQWEFMVDAMDWEAV</sequence>
<reference evidence="3" key="1">
    <citation type="journal article" date="2013" name="Genome Announc.">
        <title>Draft genome sequence of the ascomycete Phaeoacremonium aleophilum strain UCR-PA7, a causal agent of the esca disease complex in grapevines.</title>
        <authorList>
            <person name="Blanco-Ulate B."/>
            <person name="Rolshausen P."/>
            <person name="Cantu D."/>
        </authorList>
    </citation>
    <scope>NUCLEOTIDE SEQUENCE [LARGE SCALE GENOMIC DNA]</scope>
    <source>
        <strain evidence="3">UCR-PA7</strain>
    </source>
</reference>
<dbReference type="RefSeq" id="XP_007919120.1">
    <property type="nucleotide sequence ID" value="XM_007920929.1"/>
</dbReference>
<dbReference type="OrthoDB" id="3858188at2759"/>
<dbReference type="AlphaFoldDB" id="R8BA59"/>
<evidence type="ECO:0000256" key="1">
    <source>
        <dbReference type="SAM" id="MobiDB-lite"/>
    </source>
</evidence>
<keyword evidence="3" id="KW-1185">Reference proteome</keyword>
<feature type="region of interest" description="Disordered" evidence="1">
    <location>
        <begin position="238"/>
        <end position="259"/>
    </location>
</feature>
<feature type="region of interest" description="Disordered" evidence="1">
    <location>
        <begin position="1"/>
        <end position="27"/>
    </location>
</feature>
<dbReference type="eggNOG" id="ENOG502SNNV">
    <property type="taxonomic scope" value="Eukaryota"/>
</dbReference>
<evidence type="ECO:0000313" key="2">
    <source>
        <dbReference type="EMBL" id="EON96162.1"/>
    </source>
</evidence>
<dbReference type="Proteomes" id="UP000014074">
    <property type="component" value="Unassembled WGS sequence"/>
</dbReference>
<dbReference type="HOGENOM" id="CLU_055334_2_0_1"/>